<keyword evidence="1" id="KW-0343">GTPase activation</keyword>
<feature type="region of interest" description="Disordered" evidence="2">
    <location>
        <begin position="619"/>
        <end position="654"/>
    </location>
</feature>
<feature type="compositionally biased region" description="Basic and acidic residues" evidence="2">
    <location>
        <begin position="561"/>
        <end position="575"/>
    </location>
</feature>
<dbReference type="PANTHER" id="PTHR22957:SF337">
    <property type="entry name" value="TBC1 DOMAIN FAMILY MEMBER 5"/>
    <property type="match status" value="1"/>
</dbReference>
<dbReference type="PROSITE" id="PS50086">
    <property type="entry name" value="TBC_RABGAP"/>
    <property type="match status" value="1"/>
</dbReference>
<dbReference type="Gene3D" id="1.10.8.270">
    <property type="entry name" value="putative rabgap domain of human tbc1 domain family member 14 like domains"/>
    <property type="match status" value="1"/>
</dbReference>
<dbReference type="OrthoDB" id="27140at2759"/>
<sequence>MVLQAHVYRVVVLFVGSLLHQTFLLSTSAEGLSWSQALDNGRDFYTEQRDHFLKYIKHPEALAELNIDPLTDDPSSPWNTIRQDEIVRAEIQQDVQRLPDEASYHEDVTQAIILDILFMYCKLHPDRGGYRQGMHELLAPILHVIEQDALDPSTLPEDIPLDDALVKTLDHSFIEHDAFVLFSKLMESAQSFYEVKDAVTTPGNALETSRFTEQSSAIVERSKFIHEVCLQKVDPELAAHLTNIEILPQIFLIRWIRLLFSREFPFEQFLVFWDTIFAVDPTLELIDLICVAMLIRIRWDLLEADYSVCLQLLLKYSPPSGPHGPHTFVDDALYLKDHLSPSGGSSLIMKYTGKMPTASSTPQASRAGTPSFRGFNSLKQRPGVRSQISSSSRFIQQQGGMEALFQGAAKGAKGVLERGEKLGINQAVRDAVGEIKRNINEARSAPRTPQPLVGDEETAKSIAALERRNQHLAAMLDETVNNLKAISASSLDDKVKSLELIEIAAAKVQFVKIYLEDSSMEFPTLQSPSPEEDPPKVVVAETTIVQPEPVSAVPTEMDIEGLKITESKPAPKDKVALPSSPDRMDVVAPEDKKLANSLSPARPGPVPTRSTLAQSSFSWMLEPDESKPSKASSSTSSAKSPPQQHKKKISNSASREKNAFLFGEVTESRNPLNSDEIFGLEPLKKLKDTKVEGPAKIRLQRRYSADNMNTPEVYFQAHLEFLVAVTRDEEPHQDFIVHCSNAHRSTEIHAIEEVKKELGKENLHSWTLEFDKHLQEHQCNQYEWVGLKLASPEYCAGKDSLNHDLTSVLGILKERFITVANSDTRLGVTVKLAGLDVDLDQLKAIASMIWMVDPLLNELHPPHCGPNTLASLGLQYTNLVRDYPLHMKTELAFGLQIDDPWNNYLSPNRHPLEILLHPGELTQAKYQYVADRILNANSIEDLIHLLKVEVLDTANYPRTRSAYGFQCPRNTKHLYLNFNQHYGSLDFAEITNWTNLCVGMFMLCIGNLPALRPRDYPGLRYTSDIFAFLEEHDLVEISDYYKSEPSKVVDLGNWPLLKSVLAGDESKPIVSQYWPSNRSRPSPLAEFRIRALNWENSTKATGNSRYSFGIELEMYVPTMPYELTNSQTSQQSASQDADNYRGASLIDFDEYHDPHPEDDRKYGCGQGIHDVFGSIADYITSKGLLIMHDNGLSYASPDWIEKVNEHGFNPIDGIEPAFQTWTVVEDGSLEPCFTNAWTEMNVSGDFEQYIPVDKIIDRHMLGCLKKLWATTTVSDLRGLLSPHDGLGASCVKISEVGNSPNAMNEMKGTFEFRYLEGTLDPELIIRWSQLMVSLFQFADLATPEAWKAFLPTILQCRDKGRCDPNVLRTFLMFLGLGSDYDYWEKRIGGYRQLQDWDEDEGPSADHEIQCPIDESQMDILRRDLCHRQRTLPCLARREEPPEEPKSPTDPESRARLLLQKCGFAGEQVETVLESATEADLEHAGTQAELAIQSQEEPLQQGESHLIGLLRNSRAQAKEDLESWYDS</sequence>
<feature type="domain" description="Rab-GAP TBC" evidence="4">
    <location>
        <begin position="24"/>
        <end position="280"/>
    </location>
</feature>
<dbReference type="Pfam" id="PF00566">
    <property type="entry name" value="RabGAP-TBC"/>
    <property type="match status" value="1"/>
</dbReference>
<keyword evidence="6" id="KW-1185">Reference proteome</keyword>
<feature type="signal peptide" evidence="3">
    <location>
        <begin position="1"/>
        <end position="29"/>
    </location>
</feature>
<evidence type="ECO:0000313" key="6">
    <source>
        <dbReference type="Proteomes" id="UP000567885"/>
    </source>
</evidence>
<feature type="region of interest" description="Disordered" evidence="2">
    <location>
        <begin position="561"/>
        <end position="584"/>
    </location>
</feature>
<evidence type="ECO:0000256" key="3">
    <source>
        <dbReference type="SAM" id="SignalP"/>
    </source>
</evidence>
<feature type="region of interest" description="Disordered" evidence="2">
    <location>
        <begin position="593"/>
        <end position="612"/>
    </location>
</feature>
<feature type="chain" id="PRO_5034569898" evidence="3">
    <location>
        <begin position="30"/>
        <end position="1526"/>
    </location>
</feature>
<evidence type="ECO:0000259" key="4">
    <source>
        <dbReference type="PROSITE" id="PS50086"/>
    </source>
</evidence>
<name>A0A8H5TT52_FUSHE</name>
<dbReference type="SMART" id="SM00164">
    <property type="entry name" value="TBC"/>
    <property type="match status" value="1"/>
</dbReference>
<evidence type="ECO:0000256" key="2">
    <source>
        <dbReference type="SAM" id="MobiDB-lite"/>
    </source>
</evidence>
<dbReference type="Proteomes" id="UP000567885">
    <property type="component" value="Unassembled WGS sequence"/>
</dbReference>
<proteinExistence type="predicted"/>
<dbReference type="EMBL" id="JAAGWQ010000022">
    <property type="protein sequence ID" value="KAF5677905.1"/>
    <property type="molecule type" value="Genomic_DNA"/>
</dbReference>
<dbReference type="FunFam" id="1.10.472.80:FF:000038">
    <property type="entry name" value="TBC1 domain family member 5"/>
    <property type="match status" value="1"/>
</dbReference>
<evidence type="ECO:0000313" key="5">
    <source>
        <dbReference type="EMBL" id="KAF5677905.1"/>
    </source>
</evidence>
<reference evidence="5 6" key="1">
    <citation type="submission" date="2020-05" db="EMBL/GenBank/DDBJ databases">
        <title>Identification and distribution of gene clusters putatively required for synthesis of sphingolipid metabolism inhibitors in phylogenetically diverse species of the filamentous fungus Fusarium.</title>
        <authorList>
            <person name="Kim H.-S."/>
            <person name="Busman M."/>
            <person name="Brown D.W."/>
            <person name="Divon H."/>
            <person name="Uhlig S."/>
            <person name="Proctor R.H."/>
        </authorList>
    </citation>
    <scope>NUCLEOTIDE SEQUENCE [LARGE SCALE GENOMIC DNA]</scope>
    <source>
        <strain evidence="5 6">NRRL 20693</strain>
    </source>
</reference>
<dbReference type="InterPro" id="IPR035969">
    <property type="entry name" value="Rab-GAP_TBC_sf"/>
</dbReference>
<feature type="compositionally biased region" description="Low complexity" evidence="2">
    <location>
        <begin position="629"/>
        <end position="642"/>
    </location>
</feature>
<dbReference type="SUPFAM" id="SSF47923">
    <property type="entry name" value="Ypt/Rab-GAP domain of gyp1p"/>
    <property type="match status" value="2"/>
</dbReference>
<dbReference type="Gene3D" id="1.10.472.80">
    <property type="entry name" value="Ypt/Rab-GAP domain of gyp1p, domain 3"/>
    <property type="match status" value="1"/>
</dbReference>
<dbReference type="InterPro" id="IPR000195">
    <property type="entry name" value="Rab-GAP-TBC_dom"/>
</dbReference>
<dbReference type="PANTHER" id="PTHR22957">
    <property type="entry name" value="TBC1 DOMAIN FAMILY MEMBER GTPASE-ACTIVATING PROTEIN"/>
    <property type="match status" value="1"/>
</dbReference>
<dbReference type="GO" id="GO:0005096">
    <property type="term" value="F:GTPase activator activity"/>
    <property type="evidence" value="ECO:0007669"/>
    <property type="project" value="UniProtKB-KW"/>
</dbReference>
<organism evidence="5 6">
    <name type="scientific">Fusarium heterosporum</name>
    <dbReference type="NCBI Taxonomy" id="42747"/>
    <lineage>
        <taxon>Eukaryota</taxon>
        <taxon>Fungi</taxon>
        <taxon>Dikarya</taxon>
        <taxon>Ascomycota</taxon>
        <taxon>Pezizomycotina</taxon>
        <taxon>Sordariomycetes</taxon>
        <taxon>Hypocreomycetidae</taxon>
        <taxon>Hypocreales</taxon>
        <taxon>Nectriaceae</taxon>
        <taxon>Fusarium</taxon>
        <taxon>Fusarium heterosporum species complex</taxon>
    </lineage>
</organism>
<comment type="caution">
    <text evidence="5">The sequence shown here is derived from an EMBL/GenBank/DDBJ whole genome shotgun (WGS) entry which is preliminary data.</text>
</comment>
<dbReference type="FunFam" id="1.10.8.270:FF:000031">
    <property type="entry name" value="TBC1 domain family member 5"/>
    <property type="match status" value="1"/>
</dbReference>
<evidence type="ECO:0000256" key="1">
    <source>
        <dbReference type="ARBA" id="ARBA00022468"/>
    </source>
</evidence>
<gene>
    <name evidence="5" type="ORF">FHETE_1425</name>
</gene>
<keyword evidence="3" id="KW-0732">Signal</keyword>
<protein>
    <submittedName>
        <fullName evidence="5">TBC1 domain-containing protein</fullName>
    </submittedName>
</protein>
<accession>A0A8H5TT52</accession>